<name>A0AAU8A7Q2_9FIRM</name>
<gene>
    <name evidence="1" type="ORF">PUP29_11915</name>
</gene>
<dbReference type="InterPro" id="IPR027417">
    <property type="entry name" value="P-loop_NTPase"/>
</dbReference>
<proteinExistence type="predicted"/>
<dbReference type="AlphaFoldDB" id="A0AAU8A7Q2"/>
<evidence type="ECO:0008006" key="2">
    <source>
        <dbReference type="Google" id="ProtNLM"/>
    </source>
</evidence>
<sequence>MKRFNIFAGNYGSGKTEISLNTALRLAAEKQTVLVDMDVVNPYFRSAESETLLTEHGVRLIAPPYANTNVDVPVLSAEVMAAFESEAAVFDAGGDPVGAAALGGLFGEFSAHRSETMLYYVINARRPLQQTADEVVEMMEQISTRIRLQVDGLINNTNLGRETTAEELVYGQEICRAVSERTGVPVSYVSGTPDILSAFRPYGEGAEEIPLTIYTFPDWLVDGEDEK</sequence>
<reference evidence="1" key="1">
    <citation type="submission" date="2023-02" db="EMBL/GenBank/DDBJ databases">
        <title>Gut commensal Christensenella minuta modulates host metabolism via a new class of secondary bile acids.</title>
        <authorList>
            <person name="Liu C."/>
        </authorList>
    </citation>
    <scope>NUCLEOTIDE SEQUENCE</scope>
    <source>
        <strain evidence="1">CA70</strain>
    </source>
</reference>
<accession>A0AAU8A7Q2</accession>
<organism evidence="1">
    <name type="scientific">Christensenella massiliensis</name>
    <dbReference type="NCBI Taxonomy" id="1805714"/>
    <lineage>
        <taxon>Bacteria</taxon>
        <taxon>Bacillati</taxon>
        <taxon>Bacillota</taxon>
        <taxon>Clostridia</taxon>
        <taxon>Christensenellales</taxon>
        <taxon>Christensenellaceae</taxon>
        <taxon>Christensenella</taxon>
    </lineage>
</organism>
<protein>
    <recommendedName>
        <fullName evidence="2">CobQ/CobB/MinD/ParA nucleotide binding domain-containing protein</fullName>
    </recommendedName>
</protein>
<dbReference type="RefSeq" id="WP_079545512.1">
    <property type="nucleotide sequence ID" value="NZ_CP117826.1"/>
</dbReference>
<dbReference type="EMBL" id="CP117826">
    <property type="protein sequence ID" value="XCC62222.1"/>
    <property type="molecule type" value="Genomic_DNA"/>
</dbReference>
<evidence type="ECO:0000313" key="1">
    <source>
        <dbReference type="EMBL" id="XCC62222.1"/>
    </source>
</evidence>
<dbReference type="SUPFAM" id="SSF52540">
    <property type="entry name" value="P-loop containing nucleoside triphosphate hydrolases"/>
    <property type="match status" value="1"/>
</dbReference>